<dbReference type="SMART" id="SM00389">
    <property type="entry name" value="HOX"/>
    <property type="match status" value="1"/>
</dbReference>
<dbReference type="GO" id="GO:0005634">
    <property type="term" value="C:nucleus"/>
    <property type="evidence" value="ECO:0007669"/>
    <property type="project" value="UniProtKB-SubCell"/>
</dbReference>
<organism evidence="9 10">
    <name type="scientific">Plectus sambesii</name>
    <dbReference type="NCBI Taxonomy" id="2011161"/>
    <lineage>
        <taxon>Eukaryota</taxon>
        <taxon>Metazoa</taxon>
        <taxon>Ecdysozoa</taxon>
        <taxon>Nematoda</taxon>
        <taxon>Chromadorea</taxon>
        <taxon>Plectida</taxon>
        <taxon>Plectina</taxon>
        <taxon>Plectoidea</taxon>
        <taxon>Plectidae</taxon>
        <taxon>Plectus</taxon>
    </lineage>
</organism>
<feature type="domain" description="Homeobox" evidence="8">
    <location>
        <begin position="112"/>
        <end position="172"/>
    </location>
</feature>
<dbReference type="InterPro" id="IPR050394">
    <property type="entry name" value="Homeobox_NK-like"/>
</dbReference>
<evidence type="ECO:0000256" key="2">
    <source>
        <dbReference type="ARBA" id="ARBA00023125"/>
    </source>
</evidence>
<name>A0A914VJ65_9BILA</name>
<keyword evidence="2 5" id="KW-0238">DNA-binding</keyword>
<evidence type="ECO:0000313" key="9">
    <source>
        <dbReference type="Proteomes" id="UP000887566"/>
    </source>
</evidence>
<proteinExistence type="predicted"/>
<dbReference type="PROSITE" id="PS00027">
    <property type="entry name" value="HOMEOBOX_1"/>
    <property type="match status" value="1"/>
</dbReference>
<reference evidence="10" key="1">
    <citation type="submission" date="2022-11" db="UniProtKB">
        <authorList>
            <consortium name="WormBaseParasite"/>
        </authorList>
    </citation>
    <scope>IDENTIFICATION</scope>
</reference>
<keyword evidence="3 5" id="KW-0371">Homeobox</keyword>
<dbReference type="PANTHER" id="PTHR24340:SF70">
    <property type="entry name" value="NK7.1, ISOFORM A"/>
    <property type="match status" value="1"/>
</dbReference>
<dbReference type="SUPFAM" id="SSF46689">
    <property type="entry name" value="Homeodomain-like"/>
    <property type="match status" value="1"/>
</dbReference>
<feature type="DNA-binding region" description="Homeobox" evidence="5">
    <location>
        <begin position="114"/>
        <end position="173"/>
    </location>
</feature>
<dbReference type="PRINTS" id="PR00024">
    <property type="entry name" value="HOMEOBOX"/>
</dbReference>
<dbReference type="InterPro" id="IPR017970">
    <property type="entry name" value="Homeobox_CS"/>
</dbReference>
<feature type="region of interest" description="Disordered" evidence="7">
    <location>
        <begin position="169"/>
        <end position="222"/>
    </location>
</feature>
<dbReference type="Proteomes" id="UP000887566">
    <property type="component" value="Unplaced"/>
</dbReference>
<dbReference type="PROSITE" id="PS50071">
    <property type="entry name" value="HOMEOBOX_2"/>
    <property type="match status" value="1"/>
</dbReference>
<dbReference type="GO" id="GO:0000981">
    <property type="term" value="F:DNA-binding transcription factor activity, RNA polymerase II-specific"/>
    <property type="evidence" value="ECO:0007669"/>
    <property type="project" value="InterPro"/>
</dbReference>
<dbReference type="WBParaSite" id="PSAMB.scaffold196size66982.g3216.t1">
    <property type="protein sequence ID" value="PSAMB.scaffold196size66982.g3216.t1"/>
    <property type="gene ID" value="PSAMB.scaffold196size66982.g3216"/>
</dbReference>
<dbReference type="PANTHER" id="PTHR24340">
    <property type="entry name" value="HOMEOBOX PROTEIN NKX"/>
    <property type="match status" value="1"/>
</dbReference>
<dbReference type="GO" id="GO:0030154">
    <property type="term" value="P:cell differentiation"/>
    <property type="evidence" value="ECO:0007669"/>
    <property type="project" value="TreeGrafter"/>
</dbReference>
<evidence type="ECO:0000259" key="8">
    <source>
        <dbReference type="PROSITE" id="PS50071"/>
    </source>
</evidence>
<evidence type="ECO:0000256" key="7">
    <source>
        <dbReference type="SAM" id="MobiDB-lite"/>
    </source>
</evidence>
<dbReference type="InterPro" id="IPR020479">
    <property type="entry name" value="HD_metazoa"/>
</dbReference>
<evidence type="ECO:0000256" key="6">
    <source>
        <dbReference type="RuleBase" id="RU000682"/>
    </source>
</evidence>
<dbReference type="CDD" id="cd00086">
    <property type="entry name" value="homeodomain"/>
    <property type="match status" value="1"/>
</dbReference>
<dbReference type="GO" id="GO:0000978">
    <property type="term" value="F:RNA polymerase II cis-regulatory region sequence-specific DNA binding"/>
    <property type="evidence" value="ECO:0007669"/>
    <property type="project" value="TreeGrafter"/>
</dbReference>
<keyword evidence="9" id="KW-1185">Reference proteome</keyword>
<evidence type="ECO:0000313" key="10">
    <source>
        <dbReference type="WBParaSite" id="PSAMB.scaffold196size66982.g3216.t1"/>
    </source>
</evidence>
<evidence type="ECO:0000256" key="4">
    <source>
        <dbReference type="ARBA" id="ARBA00023242"/>
    </source>
</evidence>
<dbReference type="Pfam" id="PF00046">
    <property type="entry name" value="Homeodomain"/>
    <property type="match status" value="1"/>
</dbReference>
<dbReference type="InterPro" id="IPR001356">
    <property type="entry name" value="HD"/>
</dbReference>
<protein>
    <submittedName>
        <fullName evidence="10">Homeobox domain-containing protein</fullName>
    </submittedName>
</protein>
<evidence type="ECO:0000256" key="3">
    <source>
        <dbReference type="ARBA" id="ARBA00023155"/>
    </source>
</evidence>
<comment type="subcellular location">
    <subcellularLocation>
        <location evidence="1 5 6">Nucleus</location>
    </subcellularLocation>
</comment>
<dbReference type="Gene3D" id="1.10.10.60">
    <property type="entry name" value="Homeodomain-like"/>
    <property type="match status" value="1"/>
</dbReference>
<evidence type="ECO:0000256" key="5">
    <source>
        <dbReference type="PROSITE-ProRule" id="PRU00108"/>
    </source>
</evidence>
<accession>A0A914VJ65</accession>
<dbReference type="InterPro" id="IPR009057">
    <property type="entry name" value="Homeodomain-like_sf"/>
</dbReference>
<evidence type="ECO:0000256" key="1">
    <source>
        <dbReference type="ARBA" id="ARBA00004123"/>
    </source>
</evidence>
<sequence>MQFPNAGFGCSMGFGGAIPFYLPFLPYSAMWNSQLYLSQMSPRRPTPYSIKDILGLSQPGDSSINRSMDYPQLNESPLNFSDSHRYIGSPDGQRCSPKTRSPCMSSDFQKTLKKKKARTTFSGRQIFELEKQFEIKKYLSSSERGELAKLLNVTETQVKIWFQNRRTKWKKSDHEQKVQPVPANASGRSSSNVFSGRRSVTDGGESPDNDDSDTSTNANPLH</sequence>
<dbReference type="AlphaFoldDB" id="A0A914VJ65"/>
<keyword evidence="4 5" id="KW-0539">Nucleus</keyword>